<dbReference type="GO" id="GO:0008270">
    <property type="term" value="F:zinc ion binding"/>
    <property type="evidence" value="ECO:0007669"/>
    <property type="project" value="InterPro"/>
</dbReference>
<dbReference type="EMBL" id="ML978123">
    <property type="protein sequence ID" value="KAF2102093.1"/>
    <property type="molecule type" value="Genomic_DNA"/>
</dbReference>
<feature type="domain" description="Enoyl reductase (ER)" evidence="12">
    <location>
        <begin position="13"/>
        <end position="351"/>
    </location>
</feature>
<evidence type="ECO:0000256" key="2">
    <source>
        <dbReference type="ARBA" id="ARBA00008072"/>
    </source>
</evidence>
<dbReference type="Gene3D" id="3.40.50.720">
    <property type="entry name" value="NAD(P)-binding Rossmann-like Domain"/>
    <property type="match status" value="1"/>
</dbReference>
<dbReference type="PANTHER" id="PTHR43161">
    <property type="entry name" value="SORBITOL DEHYDROGENASE"/>
    <property type="match status" value="1"/>
</dbReference>
<sequence>MTNPANLLAVLVGPKQFELQNRPLLDSPLKDDEVIVQVISTGICGSDFHTWTVGLPSPVALGHESAGVIVELGSGVKDRSVGERVVIEPGYPCLKCYFCIRGQPNTCSNMKHFSIPPTDGTLCKYVRITAIMAVPIKDTVSWIEAGCVQPLAVAVQLGRRANIRAHQTIVVFGCGALGLLIMAVCKAYGAKRVVAFDIEQSRVDFAVKHYATDGFLVPRDIQGDSMAFAKEFMTARLKELGLSFGVDVAIEVTGAESALQMGFASLRAGGTYVQTGLQHKPPRVPMLQVTTKDLTIVGTVRYTPGCFEDAVDLVDRKLVDVSPLVTSTYPLTKTQDAFEAQSRRGDIKIVIMNQE</sequence>
<name>A0A9P4ILE8_9PEZI</name>
<dbReference type="PANTHER" id="PTHR43161:SF9">
    <property type="entry name" value="SORBITOL DEHYDROGENASE"/>
    <property type="match status" value="1"/>
</dbReference>
<evidence type="ECO:0000256" key="5">
    <source>
        <dbReference type="ARBA" id="ARBA00023002"/>
    </source>
</evidence>
<evidence type="ECO:0000256" key="1">
    <source>
        <dbReference type="ARBA" id="ARBA00001947"/>
    </source>
</evidence>
<comment type="similarity">
    <text evidence="2 10">Belongs to the zinc-containing alcohol dehydrogenase family.</text>
</comment>
<dbReference type="SUPFAM" id="SSF51735">
    <property type="entry name" value="NAD(P)-binding Rossmann-fold domains"/>
    <property type="match status" value="1"/>
</dbReference>
<evidence type="ECO:0000256" key="10">
    <source>
        <dbReference type="RuleBase" id="RU361277"/>
    </source>
</evidence>
<organism evidence="13 14">
    <name type="scientific">Rhizodiscina lignyota</name>
    <dbReference type="NCBI Taxonomy" id="1504668"/>
    <lineage>
        <taxon>Eukaryota</taxon>
        <taxon>Fungi</taxon>
        <taxon>Dikarya</taxon>
        <taxon>Ascomycota</taxon>
        <taxon>Pezizomycotina</taxon>
        <taxon>Dothideomycetes</taxon>
        <taxon>Pleosporomycetidae</taxon>
        <taxon>Aulographales</taxon>
        <taxon>Rhizodiscinaceae</taxon>
        <taxon>Rhizodiscina</taxon>
    </lineage>
</organism>
<dbReference type="InterPro" id="IPR036291">
    <property type="entry name" value="NAD(P)-bd_dom_sf"/>
</dbReference>
<reference evidence="13" key="1">
    <citation type="journal article" date="2020" name="Stud. Mycol.">
        <title>101 Dothideomycetes genomes: a test case for predicting lifestyles and emergence of pathogens.</title>
        <authorList>
            <person name="Haridas S."/>
            <person name="Albert R."/>
            <person name="Binder M."/>
            <person name="Bloem J."/>
            <person name="Labutti K."/>
            <person name="Salamov A."/>
            <person name="Andreopoulos B."/>
            <person name="Baker S."/>
            <person name="Barry K."/>
            <person name="Bills G."/>
            <person name="Bluhm B."/>
            <person name="Cannon C."/>
            <person name="Castanera R."/>
            <person name="Culley D."/>
            <person name="Daum C."/>
            <person name="Ezra D."/>
            <person name="Gonzalez J."/>
            <person name="Henrissat B."/>
            <person name="Kuo A."/>
            <person name="Liang C."/>
            <person name="Lipzen A."/>
            <person name="Lutzoni F."/>
            <person name="Magnuson J."/>
            <person name="Mondo S."/>
            <person name="Nolan M."/>
            <person name="Ohm R."/>
            <person name="Pangilinan J."/>
            <person name="Park H.-J."/>
            <person name="Ramirez L."/>
            <person name="Alfaro M."/>
            <person name="Sun H."/>
            <person name="Tritt A."/>
            <person name="Yoshinaga Y."/>
            <person name="Zwiers L.-H."/>
            <person name="Turgeon B."/>
            <person name="Goodwin S."/>
            <person name="Spatafora J."/>
            <person name="Crous P."/>
            <person name="Grigoriev I."/>
        </authorList>
    </citation>
    <scope>NUCLEOTIDE SEQUENCE</scope>
    <source>
        <strain evidence="13">CBS 133067</strain>
    </source>
</reference>
<keyword evidence="5" id="KW-0560">Oxidoreductase</keyword>
<dbReference type="GO" id="GO:0046526">
    <property type="term" value="F:D-xylulose reductase activity"/>
    <property type="evidence" value="ECO:0007669"/>
    <property type="project" value="UniProtKB-EC"/>
</dbReference>
<evidence type="ECO:0000256" key="8">
    <source>
        <dbReference type="ARBA" id="ARBA00026119"/>
    </source>
</evidence>
<dbReference type="InterPro" id="IPR020843">
    <property type="entry name" value="ER"/>
</dbReference>
<dbReference type="GO" id="GO:0003939">
    <property type="term" value="F:L-iditol 2-dehydrogenase (NAD+) activity"/>
    <property type="evidence" value="ECO:0007669"/>
    <property type="project" value="TreeGrafter"/>
</dbReference>
<dbReference type="SMART" id="SM00829">
    <property type="entry name" value="PKS_ER"/>
    <property type="match status" value="1"/>
</dbReference>
<dbReference type="Gene3D" id="3.90.180.10">
    <property type="entry name" value="Medium-chain alcohol dehydrogenases, catalytic domain"/>
    <property type="match status" value="1"/>
</dbReference>
<evidence type="ECO:0000256" key="4">
    <source>
        <dbReference type="ARBA" id="ARBA00022833"/>
    </source>
</evidence>
<keyword evidence="14" id="KW-1185">Reference proteome</keyword>
<evidence type="ECO:0000313" key="14">
    <source>
        <dbReference type="Proteomes" id="UP000799772"/>
    </source>
</evidence>
<dbReference type="InterPro" id="IPR013154">
    <property type="entry name" value="ADH-like_N"/>
</dbReference>
<keyword evidence="11" id="KW-1133">Transmembrane helix</keyword>
<keyword evidence="11" id="KW-0472">Membrane</keyword>
<dbReference type="Proteomes" id="UP000799772">
    <property type="component" value="Unassembled WGS sequence"/>
</dbReference>
<keyword evidence="3 10" id="KW-0479">Metal-binding</keyword>
<dbReference type="OrthoDB" id="1879366at2759"/>
<comment type="pathway">
    <text evidence="7">Carbohydrate degradation; L-arabinose degradation via L-arabinitol; D-xylulose 5-phosphate from L-arabinose (fungal route): step 4/5.</text>
</comment>
<dbReference type="AlphaFoldDB" id="A0A9P4ILE8"/>
<evidence type="ECO:0000259" key="12">
    <source>
        <dbReference type="SMART" id="SM00829"/>
    </source>
</evidence>
<dbReference type="PROSITE" id="PS00059">
    <property type="entry name" value="ADH_ZINC"/>
    <property type="match status" value="1"/>
</dbReference>
<evidence type="ECO:0000256" key="7">
    <source>
        <dbReference type="ARBA" id="ARBA00025713"/>
    </source>
</evidence>
<evidence type="ECO:0000256" key="3">
    <source>
        <dbReference type="ARBA" id="ARBA00022723"/>
    </source>
</evidence>
<feature type="transmembrane region" description="Helical" evidence="11">
    <location>
        <begin position="169"/>
        <end position="189"/>
    </location>
</feature>
<comment type="caution">
    <text evidence="13">The sequence shown here is derived from an EMBL/GenBank/DDBJ whole genome shotgun (WGS) entry which is preliminary data.</text>
</comment>
<evidence type="ECO:0000256" key="9">
    <source>
        <dbReference type="ARBA" id="ARBA00030139"/>
    </source>
</evidence>
<dbReference type="Pfam" id="PF00107">
    <property type="entry name" value="ADH_zinc_N"/>
    <property type="match status" value="1"/>
</dbReference>
<dbReference type="InterPro" id="IPR013149">
    <property type="entry name" value="ADH-like_C"/>
</dbReference>
<gene>
    <name evidence="13" type="ORF">NA57DRAFT_33882</name>
</gene>
<evidence type="ECO:0000256" key="11">
    <source>
        <dbReference type="SAM" id="Phobius"/>
    </source>
</evidence>
<keyword evidence="4 10" id="KW-0862">Zinc</keyword>
<evidence type="ECO:0000256" key="6">
    <source>
        <dbReference type="ARBA" id="ARBA00024843"/>
    </source>
</evidence>
<comment type="cofactor">
    <cofactor evidence="1 10">
        <name>Zn(2+)</name>
        <dbReference type="ChEBI" id="CHEBI:29105"/>
    </cofactor>
</comment>
<dbReference type="InterPro" id="IPR002328">
    <property type="entry name" value="ADH_Zn_CS"/>
</dbReference>
<dbReference type="Pfam" id="PF08240">
    <property type="entry name" value="ADH_N"/>
    <property type="match status" value="1"/>
</dbReference>
<dbReference type="InterPro" id="IPR011032">
    <property type="entry name" value="GroES-like_sf"/>
</dbReference>
<dbReference type="GO" id="GO:0006062">
    <property type="term" value="P:sorbitol catabolic process"/>
    <property type="evidence" value="ECO:0007669"/>
    <property type="project" value="TreeGrafter"/>
</dbReference>
<comment type="function">
    <text evidence="6">Xylitol dehydrogenase which catalyzes the conversion of xylitol to D-xylulose. Xylose is a major component of hemicelluloses such as xylan. Most fungi utilize D-xylose via three enzymatic reactions, xylose reductase (XR), xylitol dehydrogenase (XDH), and xylulokinase, to form xylulose 5-phosphate, which enters pentose phosphate pathway.</text>
</comment>
<dbReference type="SUPFAM" id="SSF50129">
    <property type="entry name" value="GroES-like"/>
    <property type="match status" value="1"/>
</dbReference>
<keyword evidence="11" id="KW-0812">Transmembrane</keyword>
<evidence type="ECO:0000313" key="13">
    <source>
        <dbReference type="EMBL" id="KAF2102093.1"/>
    </source>
</evidence>
<proteinExistence type="inferred from homology"/>
<protein>
    <recommendedName>
        <fullName evidence="8">D-xylulose reductase</fullName>
        <ecNumber evidence="8">1.1.1.9</ecNumber>
    </recommendedName>
    <alternativeName>
        <fullName evidence="9">Xylitol dehydrogenase A</fullName>
    </alternativeName>
</protein>
<accession>A0A9P4ILE8</accession>
<dbReference type="EC" id="1.1.1.9" evidence="8"/>